<evidence type="ECO:0000313" key="1">
    <source>
        <dbReference type="EMBL" id="KKL62576.1"/>
    </source>
</evidence>
<dbReference type="AlphaFoldDB" id="A0A0F9E8J7"/>
<protein>
    <submittedName>
        <fullName evidence="1">Uncharacterized protein</fullName>
    </submittedName>
</protein>
<sequence length="138" mass="14547">VYGFVPVNESAFKPIFVSSPLNTTKLHVWAQIYDAKSKAWVNYDGTGTVAIRDSINVSSITDNGGVGDYTVNFTTAFATTDYCTTLGVAVNGTTSSTFSIRYVADSITTTSIQIRVGGTTVDSALNAPAVNVMCVGNL</sequence>
<feature type="non-terminal residue" evidence="1">
    <location>
        <position position="1"/>
    </location>
</feature>
<reference evidence="1" key="1">
    <citation type="journal article" date="2015" name="Nature">
        <title>Complex archaea that bridge the gap between prokaryotes and eukaryotes.</title>
        <authorList>
            <person name="Spang A."/>
            <person name="Saw J.H."/>
            <person name="Jorgensen S.L."/>
            <person name="Zaremba-Niedzwiedzka K."/>
            <person name="Martijn J."/>
            <person name="Lind A.E."/>
            <person name="van Eijk R."/>
            <person name="Schleper C."/>
            <person name="Guy L."/>
            <person name="Ettema T.J."/>
        </authorList>
    </citation>
    <scope>NUCLEOTIDE SEQUENCE</scope>
</reference>
<gene>
    <name evidence="1" type="ORF">LCGC14_2183790</name>
</gene>
<organism evidence="1">
    <name type="scientific">marine sediment metagenome</name>
    <dbReference type="NCBI Taxonomy" id="412755"/>
    <lineage>
        <taxon>unclassified sequences</taxon>
        <taxon>metagenomes</taxon>
        <taxon>ecological metagenomes</taxon>
    </lineage>
</organism>
<comment type="caution">
    <text evidence="1">The sequence shown here is derived from an EMBL/GenBank/DDBJ whole genome shotgun (WGS) entry which is preliminary data.</text>
</comment>
<proteinExistence type="predicted"/>
<dbReference type="EMBL" id="LAZR01028448">
    <property type="protein sequence ID" value="KKL62576.1"/>
    <property type="molecule type" value="Genomic_DNA"/>
</dbReference>
<accession>A0A0F9E8J7</accession>
<name>A0A0F9E8J7_9ZZZZ</name>